<dbReference type="NCBIfam" id="NF008935">
    <property type="entry name" value="PRK12292.1-1"/>
    <property type="match status" value="1"/>
</dbReference>
<evidence type="ECO:0000256" key="5">
    <source>
        <dbReference type="ARBA" id="ARBA00022490"/>
    </source>
</evidence>
<evidence type="ECO:0000256" key="8">
    <source>
        <dbReference type="HAMAP-Rule" id="MF_00125"/>
    </source>
</evidence>
<comment type="subcellular location">
    <subcellularLocation>
        <location evidence="1 8">Cytoplasm</location>
    </subcellularLocation>
</comment>
<dbReference type="NCBIfam" id="TIGR00443">
    <property type="entry name" value="hisZ_biosyn_reg"/>
    <property type="match status" value="1"/>
</dbReference>
<name>A0A238ZR79_9PROT</name>
<dbReference type="Pfam" id="PF13393">
    <property type="entry name" value="tRNA-synt_His"/>
    <property type="match status" value="1"/>
</dbReference>
<evidence type="ECO:0000256" key="7">
    <source>
        <dbReference type="ARBA" id="ARBA00025246"/>
    </source>
</evidence>
<evidence type="ECO:0000313" key="10">
    <source>
        <dbReference type="EMBL" id="SNR85850.1"/>
    </source>
</evidence>
<dbReference type="GO" id="GO:0000105">
    <property type="term" value="P:L-histidine biosynthetic process"/>
    <property type="evidence" value="ECO:0007669"/>
    <property type="project" value="UniProtKB-UniRule"/>
</dbReference>
<dbReference type="CDD" id="cd00773">
    <property type="entry name" value="HisRS-like_core"/>
    <property type="match status" value="1"/>
</dbReference>
<keyword evidence="10" id="KW-0328">Glycosyltransferase</keyword>
<dbReference type="PANTHER" id="PTHR11476:SF7">
    <property type="entry name" value="HISTIDINE--TRNA LIGASE"/>
    <property type="match status" value="1"/>
</dbReference>
<comment type="pathway">
    <text evidence="2 8">Amino-acid biosynthesis; L-histidine biosynthesis; L-histidine from 5-phospho-alpha-D-ribose 1-diphosphate: step 1/9.</text>
</comment>
<dbReference type="SUPFAM" id="SSF55681">
    <property type="entry name" value="Class II aaRS and biotin synthetases"/>
    <property type="match status" value="1"/>
</dbReference>
<gene>
    <name evidence="8" type="primary">hisZ</name>
    <name evidence="10" type="ORF">SAMN05192560_1466</name>
</gene>
<evidence type="ECO:0000256" key="6">
    <source>
        <dbReference type="ARBA" id="ARBA00023102"/>
    </source>
</evidence>
<keyword evidence="8" id="KW-0028">Amino-acid biosynthesis</keyword>
<dbReference type="InterPro" id="IPR004517">
    <property type="entry name" value="HisZ"/>
</dbReference>
<keyword evidence="10" id="KW-0808">Transferase</keyword>
<dbReference type="EMBL" id="FZOA01000005">
    <property type="protein sequence ID" value="SNR85850.1"/>
    <property type="molecule type" value="Genomic_DNA"/>
</dbReference>
<comment type="subunit">
    <text evidence="8">Heteromultimer composed of HisG and HisZ subunits.</text>
</comment>
<keyword evidence="5 8" id="KW-0963">Cytoplasm</keyword>
<keyword evidence="11" id="KW-1185">Reference proteome</keyword>
<evidence type="ECO:0000256" key="2">
    <source>
        <dbReference type="ARBA" id="ARBA00004667"/>
    </source>
</evidence>
<accession>A0A238ZR79</accession>
<proteinExistence type="inferred from homology"/>
<organism evidence="10 11">
    <name type="scientific">Methylobacillus rhizosphaerae</name>
    <dbReference type="NCBI Taxonomy" id="551994"/>
    <lineage>
        <taxon>Bacteria</taxon>
        <taxon>Pseudomonadati</taxon>
        <taxon>Pseudomonadota</taxon>
        <taxon>Betaproteobacteria</taxon>
        <taxon>Nitrosomonadales</taxon>
        <taxon>Methylophilaceae</taxon>
        <taxon>Methylobacillus</taxon>
    </lineage>
</organism>
<dbReference type="GO" id="GO:0005737">
    <property type="term" value="C:cytoplasm"/>
    <property type="evidence" value="ECO:0007669"/>
    <property type="project" value="UniProtKB-SubCell"/>
</dbReference>
<evidence type="ECO:0000259" key="9">
    <source>
        <dbReference type="Pfam" id="PF13393"/>
    </source>
</evidence>
<dbReference type="AlphaFoldDB" id="A0A238ZR79"/>
<dbReference type="HAMAP" id="MF_00125">
    <property type="entry name" value="HisZ"/>
    <property type="match status" value="1"/>
</dbReference>
<dbReference type="PANTHER" id="PTHR11476">
    <property type="entry name" value="HISTIDYL-TRNA SYNTHETASE"/>
    <property type="match status" value="1"/>
</dbReference>
<evidence type="ECO:0000256" key="1">
    <source>
        <dbReference type="ARBA" id="ARBA00004496"/>
    </source>
</evidence>
<dbReference type="Gene3D" id="3.30.930.10">
    <property type="entry name" value="Bira Bifunctional Protein, Domain 2"/>
    <property type="match status" value="1"/>
</dbReference>
<sequence length="398" mass="43183">MRNWLLPEYIEDVLPAEAARVEQLRRSLLDLFRVHGYQYVIPPMMEYMESLTTGIGHDLDLATFKVVDQLTGKLMGIRSDITPQTARIDAHMLNNQGVTRLCYAGSVLRTEPDGLARSREPLHVGAELYGHAGVASDIEIQRLMIKALHAVGLGTLYIDISHVGIFDSLIDGVGIGELQEQELYAALQSKDQAAVRQLGQTLSPDLLDVLCALVELNGGVEILDTAAIRLPKTDKIQKALDDLKKIATGLADLDVKVCFDLAELRGYHYHSGIVFAVYAEGYSGPLARGGRYDEVGAIFGRARPATGFSLDLRGVVASLPAAGKTSAILAPAVFTDASLTVAIERLRSQGAVVIQDLPGQEDYRAELGCDRILTKQDGEWVVVTAPELSNLSIGSIHE</sequence>
<dbReference type="Proteomes" id="UP000198305">
    <property type="component" value="Unassembled WGS sequence"/>
</dbReference>
<comment type="miscellaneous">
    <text evidence="8">This function is generally fulfilled by the C-terminal part of HisG, which is missing in some bacteria such as this one.</text>
</comment>
<protein>
    <recommendedName>
        <fullName evidence="4 8">ATP phosphoribosyltransferase regulatory subunit</fullName>
    </recommendedName>
</protein>
<dbReference type="RefSeq" id="WP_089375558.1">
    <property type="nucleotide sequence ID" value="NZ_FZOA01000005.1"/>
</dbReference>
<dbReference type="OrthoDB" id="9769617at2"/>
<feature type="domain" description="Class II Histidinyl-tRNA synthetase (HisRS)-like catalytic core" evidence="9">
    <location>
        <begin position="9"/>
        <end position="314"/>
    </location>
</feature>
<comment type="similarity">
    <text evidence="3 8">Belongs to the class-II aminoacyl-tRNA synthetase family. HisZ subfamily.</text>
</comment>
<dbReference type="UniPathway" id="UPA00031">
    <property type="reaction ID" value="UER00006"/>
</dbReference>
<dbReference type="InterPro" id="IPR045864">
    <property type="entry name" value="aa-tRNA-synth_II/BPL/LPL"/>
</dbReference>
<comment type="function">
    <text evidence="7 8">Required for the first step of histidine biosynthesis. May allow the feedback regulation of ATP phosphoribosyltransferase activity by histidine.</text>
</comment>
<dbReference type="InterPro" id="IPR041715">
    <property type="entry name" value="HisRS-like_core"/>
</dbReference>
<dbReference type="GO" id="GO:0016757">
    <property type="term" value="F:glycosyltransferase activity"/>
    <property type="evidence" value="ECO:0007669"/>
    <property type="project" value="UniProtKB-KW"/>
</dbReference>
<evidence type="ECO:0000256" key="4">
    <source>
        <dbReference type="ARBA" id="ARBA00020397"/>
    </source>
</evidence>
<reference evidence="11" key="1">
    <citation type="submission" date="2017-06" db="EMBL/GenBank/DDBJ databases">
        <authorList>
            <person name="Varghese N."/>
            <person name="Submissions S."/>
        </authorList>
    </citation>
    <scope>NUCLEOTIDE SEQUENCE [LARGE SCALE GENOMIC DNA]</scope>
    <source>
        <strain evidence="11">Ca-68</strain>
    </source>
</reference>
<keyword evidence="6 8" id="KW-0368">Histidine biosynthesis</keyword>
<evidence type="ECO:0000313" key="11">
    <source>
        <dbReference type="Proteomes" id="UP000198305"/>
    </source>
</evidence>
<dbReference type="NCBIfam" id="NF009086">
    <property type="entry name" value="PRK12421.1"/>
    <property type="match status" value="1"/>
</dbReference>
<evidence type="ECO:0000256" key="3">
    <source>
        <dbReference type="ARBA" id="ARBA00005539"/>
    </source>
</evidence>